<gene>
    <name evidence="1" type="ORF">Megvenef_01371</name>
</gene>
<proteinExistence type="predicted"/>
<dbReference type="EMBL" id="JARJFB010000128">
    <property type="protein sequence ID" value="MEA0971393.1"/>
    <property type="molecule type" value="Genomic_DNA"/>
</dbReference>
<comment type="caution">
    <text evidence="1">The sequence shown here is derived from an EMBL/GenBank/DDBJ whole genome shotgun (WGS) entry which is preliminary data.</text>
</comment>
<reference evidence="1 2" key="1">
    <citation type="submission" date="2023-03" db="EMBL/GenBank/DDBJ databases">
        <title>Host association and intracellularity evolved multiple times independently in the Rickettsiales.</title>
        <authorList>
            <person name="Castelli M."/>
            <person name="Nardi T."/>
            <person name="Gammuto L."/>
            <person name="Bellinzona G."/>
            <person name="Sabaneyeva E."/>
            <person name="Potekhin A."/>
            <person name="Serra V."/>
            <person name="Petroni G."/>
            <person name="Sassera D."/>
        </authorList>
    </citation>
    <scope>NUCLEOTIDE SEQUENCE [LARGE SCALE GENOMIC DNA]</scope>
    <source>
        <strain evidence="1 2">Sr 2-6</strain>
    </source>
</reference>
<dbReference type="RefSeq" id="WP_322777294.1">
    <property type="nucleotide sequence ID" value="NZ_JARJFB010000128.1"/>
</dbReference>
<accession>A0ABU5NE14</accession>
<sequence length="70" mass="7857">MTQENIIKMLAGASKIARESGQVIRSSGAKYIEENVIKGKYVSREEYEQLKKLVGKLEKEILSLKASSKK</sequence>
<evidence type="ECO:0000313" key="2">
    <source>
        <dbReference type="Proteomes" id="UP001291687"/>
    </source>
</evidence>
<name>A0ABU5NE14_9RICK</name>
<evidence type="ECO:0000313" key="1">
    <source>
        <dbReference type="EMBL" id="MEA0971393.1"/>
    </source>
</evidence>
<organism evidence="1 2">
    <name type="scientific">Candidatus Megaera venefica</name>
    <dbReference type="NCBI Taxonomy" id="2055910"/>
    <lineage>
        <taxon>Bacteria</taxon>
        <taxon>Pseudomonadati</taxon>
        <taxon>Pseudomonadota</taxon>
        <taxon>Alphaproteobacteria</taxon>
        <taxon>Rickettsiales</taxon>
        <taxon>Rickettsiaceae</taxon>
        <taxon>Candidatus Megaera</taxon>
    </lineage>
</organism>
<dbReference type="Proteomes" id="UP001291687">
    <property type="component" value="Unassembled WGS sequence"/>
</dbReference>
<keyword evidence="2" id="KW-1185">Reference proteome</keyword>
<protein>
    <submittedName>
        <fullName evidence="1">Uncharacterized protein</fullName>
    </submittedName>
</protein>